<sequence>MYFDFILASWFILPLNLPEAAFLYNYRIILKAHLYTFRSLFQQRHFMCCKQVHSFLSVFIWIYSTSFSHLCRELRCCHWDHLKRVLVKSRHFFQFVLTSSKLKSRLCL</sequence>
<evidence type="ECO:0000313" key="2">
    <source>
        <dbReference type="Proteomes" id="UP001327560"/>
    </source>
</evidence>
<reference evidence="1 2" key="1">
    <citation type="submission" date="2023-10" db="EMBL/GenBank/DDBJ databases">
        <title>Chromosome-scale genome assembly provides insights into flower coloration mechanisms of Canna indica.</title>
        <authorList>
            <person name="Li C."/>
        </authorList>
    </citation>
    <scope>NUCLEOTIDE SEQUENCE [LARGE SCALE GENOMIC DNA]</scope>
    <source>
        <tissue evidence="1">Flower</tissue>
    </source>
</reference>
<evidence type="ECO:0000313" key="1">
    <source>
        <dbReference type="EMBL" id="WOL08757.1"/>
    </source>
</evidence>
<name>A0AAQ3KHJ7_9LILI</name>
<protein>
    <submittedName>
        <fullName evidence="1">Uncharacterized protein</fullName>
    </submittedName>
</protein>
<dbReference type="EMBL" id="CP136894">
    <property type="protein sequence ID" value="WOL08757.1"/>
    <property type="molecule type" value="Genomic_DNA"/>
</dbReference>
<dbReference type="Proteomes" id="UP001327560">
    <property type="component" value="Chromosome 5"/>
</dbReference>
<keyword evidence="2" id="KW-1185">Reference proteome</keyword>
<proteinExistence type="predicted"/>
<accession>A0AAQ3KHJ7</accession>
<dbReference type="AlphaFoldDB" id="A0AAQ3KHJ7"/>
<gene>
    <name evidence="1" type="ORF">Cni_G17510</name>
</gene>
<organism evidence="1 2">
    <name type="scientific">Canna indica</name>
    <name type="common">Indian-shot</name>
    <dbReference type="NCBI Taxonomy" id="4628"/>
    <lineage>
        <taxon>Eukaryota</taxon>
        <taxon>Viridiplantae</taxon>
        <taxon>Streptophyta</taxon>
        <taxon>Embryophyta</taxon>
        <taxon>Tracheophyta</taxon>
        <taxon>Spermatophyta</taxon>
        <taxon>Magnoliopsida</taxon>
        <taxon>Liliopsida</taxon>
        <taxon>Zingiberales</taxon>
        <taxon>Cannaceae</taxon>
        <taxon>Canna</taxon>
    </lineage>
</organism>